<reference evidence="10 11" key="1">
    <citation type="submission" date="2017-07" db="EMBL/GenBank/DDBJ databases">
        <title>Draft whole genome sequences of clinical Proprionibacteriaceae strains.</title>
        <authorList>
            <person name="Bernier A.-M."/>
            <person name="Bernard K."/>
            <person name="Domingo M.-C."/>
        </authorList>
    </citation>
    <scope>NUCLEOTIDE SEQUENCE [LARGE SCALE GENOMIC DNA]</scope>
    <source>
        <strain evidence="10 11">NML 160184</strain>
    </source>
</reference>
<name>A0A255E227_9ACTN</name>
<feature type="transmembrane region" description="Helical" evidence="9">
    <location>
        <begin position="289"/>
        <end position="322"/>
    </location>
</feature>
<feature type="transmembrane region" description="Helical" evidence="9">
    <location>
        <begin position="254"/>
        <end position="277"/>
    </location>
</feature>
<dbReference type="GO" id="GO:0005886">
    <property type="term" value="C:plasma membrane"/>
    <property type="evidence" value="ECO:0007669"/>
    <property type="project" value="UniProtKB-SubCell"/>
</dbReference>
<comment type="caution">
    <text evidence="10">The sequence shown here is derived from an EMBL/GenBank/DDBJ whole genome shotgun (WGS) entry which is preliminary data.</text>
</comment>
<dbReference type="EMBL" id="NMVI01000025">
    <property type="protein sequence ID" value="OYN85360.1"/>
    <property type="molecule type" value="Genomic_DNA"/>
</dbReference>
<gene>
    <name evidence="10" type="ORF">CGZ92_11225</name>
</gene>
<organism evidence="10 11">
    <name type="scientific">Parenemella sanctibonifatiensis</name>
    <dbReference type="NCBI Taxonomy" id="2016505"/>
    <lineage>
        <taxon>Bacteria</taxon>
        <taxon>Bacillati</taxon>
        <taxon>Actinomycetota</taxon>
        <taxon>Actinomycetes</taxon>
        <taxon>Propionibacteriales</taxon>
        <taxon>Propionibacteriaceae</taxon>
        <taxon>Parenemella</taxon>
    </lineage>
</organism>
<proteinExistence type="inferred from homology"/>
<feature type="transmembrane region" description="Helical" evidence="9">
    <location>
        <begin position="168"/>
        <end position="190"/>
    </location>
</feature>
<sequence>MVSHLARGFLIALAPLIVGFHVPIAHMTGTSLWPWRPNMEDLAVYREAAHRLLSGEFLYVTGVEFPYIYPPFAALLSVPLGAIPAVAASAVWVIVTVVSLLVVLHRLGLTGWKLSLAGTLTILFTTPFQQVLVLGQLGVVIMAAIVVELVPGPRLLDKIRLPRLLPTGAWTGVMTGIKLTPGLFLVALAWAGRWRIAITGAVATLATMVIGFIAAPRSSWHYWSQLTRGDSGSNPDANGWLFNQSILSLVHRMFGFGTAALAGGLLVCLLVAVWTAWLGRGLWLRGDQLMAIVVLGLGSTLVNPIAWNHHLIWFVPLAVALLRPGTWPVLRWVGLAWCGWAAFTPWSALPQTPGAFIEVGYSAFQLLVSGLTAILGVVVLVLAADGLRRPVSPSADGGDSPDSSRQHPTDQATDVPVVS</sequence>
<evidence type="ECO:0000256" key="5">
    <source>
        <dbReference type="ARBA" id="ARBA00022989"/>
    </source>
</evidence>
<feature type="transmembrane region" description="Helical" evidence="9">
    <location>
        <begin position="361"/>
        <end position="384"/>
    </location>
</feature>
<feature type="region of interest" description="Disordered" evidence="8">
    <location>
        <begin position="392"/>
        <end position="419"/>
    </location>
</feature>
<evidence type="ECO:0008006" key="12">
    <source>
        <dbReference type="Google" id="ProtNLM"/>
    </source>
</evidence>
<evidence type="ECO:0000256" key="2">
    <source>
        <dbReference type="ARBA" id="ARBA00022475"/>
    </source>
</evidence>
<keyword evidence="4 9" id="KW-0812">Transmembrane</keyword>
<dbReference type="Pfam" id="PF09594">
    <property type="entry name" value="GT87"/>
    <property type="match status" value="1"/>
</dbReference>
<evidence type="ECO:0000256" key="4">
    <source>
        <dbReference type="ARBA" id="ARBA00022692"/>
    </source>
</evidence>
<evidence type="ECO:0000256" key="9">
    <source>
        <dbReference type="SAM" id="Phobius"/>
    </source>
</evidence>
<feature type="transmembrane region" description="Helical" evidence="9">
    <location>
        <begin position="196"/>
        <end position="215"/>
    </location>
</feature>
<evidence type="ECO:0000256" key="7">
    <source>
        <dbReference type="ARBA" id="ARBA00024033"/>
    </source>
</evidence>
<evidence type="ECO:0000256" key="1">
    <source>
        <dbReference type="ARBA" id="ARBA00004651"/>
    </source>
</evidence>
<feature type="transmembrane region" description="Helical" evidence="9">
    <location>
        <begin position="134"/>
        <end position="156"/>
    </location>
</feature>
<keyword evidence="2" id="KW-1003">Cell membrane</keyword>
<keyword evidence="6 9" id="KW-0472">Membrane</keyword>
<evidence type="ECO:0000313" key="11">
    <source>
        <dbReference type="Proteomes" id="UP000216533"/>
    </source>
</evidence>
<dbReference type="GO" id="GO:0016758">
    <property type="term" value="F:hexosyltransferase activity"/>
    <property type="evidence" value="ECO:0007669"/>
    <property type="project" value="InterPro"/>
</dbReference>
<evidence type="ECO:0000256" key="3">
    <source>
        <dbReference type="ARBA" id="ARBA00022679"/>
    </source>
</evidence>
<dbReference type="Proteomes" id="UP000216533">
    <property type="component" value="Unassembled WGS sequence"/>
</dbReference>
<keyword evidence="3" id="KW-0808">Transferase</keyword>
<feature type="transmembrane region" description="Helical" evidence="9">
    <location>
        <begin position="329"/>
        <end position="349"/>
    </location>
</feature>
<evidence type="ECO:0000256" key="6">
    <source>
        <dbReference type="ARBA" id="ARBA00023136"/>
    </source>
</evidence>
<evidence type="ECO:0000313" key="10">
    <source>
        <dbReference type="EMBL" id="OYN85360.1"/>
    </source>
</evidence>
<accession>A0A255E227</accession>
<keyword evidence="5 9" id="KW-1133">Transmembrane helix</keyword>
<feature type="transmembrane region" description="Helical" evidence="9">
    <location>
        <begin position="82"/>
        <end position="104"/>
    </location>
</feature>
<protein>
    <recommendedName>
        <fullName evidence="12">DUF2029 domain-containing protein</fullName>
    </recommendedName>
</protein>
<feature type="compositionally biased region" description="Low complexity" evidence="8">
    <location>
        <begin position="392"/>
        <end position="401"/>
    </location>
</feature>
<dbReference type="AlphaFoldDB" id="A0A255E227"/>
<evidence type="ECO:0000256" key="8">
    <source>
        <dbReference type="SAM" id="MobiDB-lite"/>
    </source>
</evidence>
<dbReference type="InterPro" id="IPR018584">
    <property type="entry name" value="GT87"/>
</dbReference>
<comment type="subcellular location">
    <subcellularLocation>
        <location evidence="1">Cell membrane</location>
        <topology evidence="1">Multi-pass membrane protein</topology>
    </subcellularLocation>
</comment>
<comment type="similarity">
    <text evidence="7">Belongs to the glycosyltransferase 87 family.</text>
</comment>